<dbReference type="Gene3D" id="3.50.4.10">
    <property type="entry name" value="Hepatocyte Growth Factor"/>
    <property type="match status" value="1"/>
</dbReference>
<evidence type="ECO:0000313" key="4">
    <source>
        <dbReference type="EMBL" id="KAJ4004697.1"/>
    </source>
</evidence>
<sequence length="838" mass="86952">MPSTKVFAAVLAALAVPVVNASPCKPKAPTTTDAALPGITTSETVTALTSGTETGTATTATSPATTTEAACSQYTPVEPQPFDCGKTGTAPNCADKIIGTPSTCVDWQECGNTCGKTVGCKSFSVQGSTCTLYETLIENLGFTPGLGSHRFYDLEVCFTCAEESSATSGTETATGTQTTETAAGTQTTETDTETATGAQTTATSGTETTETGIDTATGTQTTETAAGPQTTDTTTETGAGIQTTETSAESSAATQTTETSAAANTDTTETATSTETISESISESGTTTAAATTTTEAACAAYTLKADAPTTCGKFGKPASNAVYELLGEDLTGNAYANDCAIKCADLRIELEPEARCKSFSFKDGVCKFYSAPVSELNIEQCSLTDGAHFYDFVDCYSCHEDAAPTTTTETAAETGTTSTEVIVESDTTTTTAATTTTEAAVTSSTEAADTTTTEAATTTAGACTAGYTTIPGAPIEKCNVEGMPGNGEQSIETCTVSGPDECAAKCAANEQCNTFAYYSGMHHCELFSEEIGDMGIAPCVGGICPEDGFFYDVDACYAKCEGDASPATTTETSSDALTTTTGAATTTTEAAITSSTEAAVTTTTEAAVITTTTAEMETSTTEAATTTTEAAPVCTNYIPKPDRPSSCGKEGRVACSDSEKLGNTFYAYNADKCGKVCGTTEGCKTFSFKKSNSKCQLYKSALESLQFRPCTTGVKFYDLEKCYTCKNEVTPNPPATCSKYVPNFSSCGQNTHCGTPGSICKEERIPNAGDASCLENCAKSCISFGDECKYFSYRPASNRFSAKCNLYKSGEITKNYRYSTKFYEKPCFKCQNQPPVL</sequence>
<keyword evidence="5" id="KW-1185">Reference proteome</keyword>
<name>A0A9W8PF24_9HYPO</name>
<dbReference type="Proteomes" id="UP001152130">
    <property type="component" value="Unassembled WGS sequence"/>
</dbReference>
<gene>
    <name evidence="4" type="ORF">NW766_011429</name>
</gene>
<dbReference type="InterPro" id="IPR003609">
    <property type="entry name" value="Pan_app"/>
</dbReference>
<evidence type="ECO:0000256" key="1">
    <source>
        <dbReference type="SAM" id="MobiDB-lite"/>
    </source>
</evidence>
<dbReference type="Pfam" id="PF00024">
    <property type="entry name" value="PAN_1"/>
    <property type="match status" value="1"/>
</dbReference>
<accession>A0A9W8PF24</accession>
<feature type="signal peptide" evidence="2">
    <location>
        <begin position="1"/>
        <end position="21"/>
    </location>
</feature>
<dbReference type="PROSITE" id="PS50948">
    <property type="entry name" value="PAN"/>
    <property type="match status" value="3"/>
</dbReference>
<dbReference type="AlphaFoldDB" id="A0A9W8PF24"/>
<evidence type="ECO:0000256" key="2">
    <source>
        <dbReference type="SAM" id="SignalP"/>
    </source>
</evidence>
<feature type="domain" description="Apple" evidence="3">
    <location>
        <begin position="648"/>
        <end position="723"/>
    </location>
</feature>
<feature type="domain" description="Apple" evidence="3">
    <location>
        <begin position="761"/>
        <end position="828"/>
    </location>
</feature>
<dbReference type="SUPFAM" id="SSF57414">
    <property type="entry name" value="Hairpin loop containing domain-like"/>
    <property type="match status" value="1"/>
</dbReference>
<feature type="chain" id="PRO_5040795162" description="Apple domain-containing protein" evidence="2">
    <location>
        <begin position="22"/>
        <end position="838"/>
    </location>
</feature>
<organism evidence="4 5">
    <name type="scientific">Fusarium irregulare</name>
    <dbReference type="NCBI Taxonomy" id="2494466"/>
    <lineage>
        <taxon>Eukaryota</taxon>
        <taxon>Fungi</taxon>
        <taxon>Dikarya</taxon>
        <taxon>Ascomycota</taxon>
        <taxon>Pezizomycotina</taxon>
        <taxon>Sordariomycetes</taxon>
        <taxon>Hypocreomycetidae</taxon>
        <taxon>Hypocreales</taxon>
        <taxon>Nectriaceae</taxon>
        <taxon>Fusarium</taxon>
        <taxon>Fusarium incarnatum-equiseti species complex</taxon>
    </lineage>
</organism>
<dbReference type="EMBL" id="JAPDHF010000023">
    <property type="protein sequence ID" value="KAJ4004697.1"/>
    <property type="molecule type" value="Genomic_DNA"/>
</dbReference>
<proteinExistence type="predicted"/>
<feature type="region of interest" description="Disordered" evidence="1">
    <location>
        <begin position="168"/>
        <end position="289"/>
    </location>
</feature>
<keyword evidence="2" id="KW-0732">Signal</keyword>
<evidence type="ECO:0000313" key="5">
    <source>
        <dbReference type="Proteomes" id="UP001152130"/>
    </source>
</evidence>
<protein>
    <recommendedName>
        <fullName evidence="3">Apple domain-containing protein</fullName>
    </recommendedName>
</protein>
<comment type="caution">
    <text evidence="4">The sequence shown here is derived from an EMBL/GenBank/DDBJ whole genome shotgun (WGS) entry which is preliminary data.</text>
</comment>
<reference evidence="4" key="1">
    <citation type="submission" date="2022-10" db="EMBL/GenBank/DDBJ databases">
        <title>Fusarium specimens isolated from Avocado Roots.</title>
        <authorList>
            <person name="Stajich J."/>
            <person name="Roper C."/>
            <person name="Heimlech-Rivalta G."/>
        </authorList>
    </citation>
    <scope>NUCLEOTIDE SEQUENCE</scope>
    <source>
        <strain evidence="4">CF00143</strain>
    </source>
</reference>
<feature type="domain" description="Apple" evidence="3">
    <location>
        <begin position="464"/>
        <end position="557"/>
    </location>
</feature>
<dbReference type="OrthoDB" id="5106920at2759"/>
<evidence type="ECO:0000259" key="3">
    <source>
        <dbReference type="PROSITE" id="PS50948"/>
    </source>
</evidence>